<dbReference type="RefSeq" id="WP_013688755.1">
    <property type="nucleotide sequence ID" value="NC_015321.1"/>
</dbReference>
<dbReference type="AlphaFoldDB" id="F2IIN6"/>
<dbReference type="InterPro" id="IPR001296">
    <property type="entry name" value="Glyco_trans_1"/>
</dbReference>
<evidence type="ECO:0000259" key="3">
    <source>
        <dbReference type="Pfam" id="PF00534"/>
    </source>
</evidence>
<dbReference type="Gene3D" id="3.40.50.2000">
    <property type="entry name" value="Glycogen Phosphorylase B"/>
    <property type="match status" value="2"/>
</dbReference>
<dbReference type="PANTHER" id="PTHR12526:SF510">
    <property type="entry name" value="D-INOSITOL 3-PHOSPHATE GLYCOSYLTRANSFERASE"/>
    <property type="match status" value="1"/>
</dbReference>
<keyword evidence="1" id="KW-0328">Glycosyltransferase</keyword>
<dbReference type="HOGENOM" id="CLU_009583_6_2_10"/>
<dbReference type="eggNOG" id="COG0438">
    <property type="taxonomic scope" value="Bacteria"/>
</dbReference>
<dbReference type="STRING" id="755732.Fluta_4036"/>
<dbReference type="PANTHER" id="PTHR12526">
    <property type="entry name" value="GLYCOSYLTRANSFERASE"/>
    <property type="match status" value="1"/>
</dbReference>
<reference evidence="4 5" key="1">
    <citation type="journal article" date="2011" name="Stand. Genomic Sci.">
        <title>Complete genome sequence of the gliding freshwater bacterium Fluviicola taffensis type strain (RW262).</title>
        <authorList>
            <person name="Woyke T."/>
            <person name="Chertkov O."/>
            <person name="Lapidus A."/>
            <person name="Nolan M."/>
            <person name="Lucas S."/>
            <person name="Del Rio T.G."/>
            <person name="Tice H."/>
            <person name="Cheng J.F."/>
            <person name="Tapia R."/>
            <person name="Han C."/>
            <person name="Goodwin L."/>
            <person name="Pitluck S."/>
            <person name="Liolios K."/>
            <person name="Pagani I."/>
            <person name="Ivanova N."/>
            <person name="Huntemann M."/>
            <person name="Mavromatis K."/>
            <person name="Mikhailova N."/>
            <person name="Pati A."/>
            <person name="Chen A."/>
            <person name="Palaniappan K."/>
            <person name="Land M."/>
            <person name="Hauser L."/>
            <person name="Brambilla E.M."/>
            <person name="Rohde M."/>
            <person name="Mwirichia R."/>
            <person name="Sikorski J."/>
            <person name="Tindall B.J."/>
            <person name="Goker M."/>
            <person name="Bristow J."/>
            <person name="Eisen J.A."/>
            <person name="Markowitz V."/>
            <person name="Hugenholtz P."/>
            <person name="Klenk H.P."/>
            <person name="Kyrpides N.C."/>
        </authorList>
    </citation>
    <scope>NUCLEOTIDE SEQUENCE [LARGE SCALE GENOMIC DNA]</scope>
    <source>
        <strain evidence="5">DSM 16823 / RW262 / RW262</strain>
    </source>
</reference>
<protein>
    <submittedName>
        <fullName evidence="4">Glycosyl transferase group 1</fullName>
    </submittedName>
</protein>
<evidence type="ECO:0000256" key="2">
    <source>
        <dbReference type="ARBA" id="ARBA00022679"/>
    </source>
</evidence>
<keyword evidence="2 4" id="KW-0808">Transferase</keyword>
<keyword evidence="5" id="KW-1185">Reference proteome</keyword>
<evidence type="ECO:0000313" key="5">
    <source>
        <dbReference type="Proteomes" id="UP000007463"/>
    </source>
</evidence>
<dbReference type="GO" id="GO:0016757">
    <property type="term" value="F:glycosyltransferase activity"/>
    <property type="evidence" value="ECO:0007669"/>
    <property type="project" value="UniProtKB-KW"/>
</dbReference>
<dbReference type="Pfam" id="PF00534">
    <property type="entry name" value="Glycos_transf_1"/>
    <property type="match status" value="1"/>
</dbReference>
<name>F2IIN6_FLUTR</name>
<dbReference type="KEGG" id="fte:Fluta_4036"/>
<dbReference type="SUPFAM" id="SSF53756">
    <property type="entry name" value="UDP-Glycosyltransferase/glycogen phosphorylase"/>
    <property type="match status" value="1"/>
</dbReference>
<sequence length="372" mass="42563">MKIVLLSAAYPYRGGISQFNTKLHQELSKENEVVSVTFKRQYPAILFPGKTQLVTEKDQVEVLKTERWLDTINPISYRKTAAKINQLKPDVLITRYWMPFFSPSMGYIAKKMNSKTKRIAIVDNLIPHESRFFDKKLTAYFVRNHDGFIVMSKQVQSDLLLLKPDAKVLLLNHPIYDQFGEKLDRIDACKKLQINPEKKILLFFGLIRDYKGLDILLKTLAKLDDSYHLVVAGEVYGSFENYQKIIDSENLKSKLTLHLHYISDQDVAAYFSAADALMMTYKSATQSGISAIALNFECPSIATSVGGLKEIIKDQVNGRLSASQEPVEIAEIIRNYFSNNQKEGFSKALLEEKLVFSWKYFSEKLRSFIDAL</sequence>
<feature type="domain" description="Glycosyl transferase family 1" evidence="3">
    <location>
        <begin position="190"/>
        <end position="342"/>
    </location>
</feature>
<dbReference type="EMBL" id="CP002542">
    <property type="protein sequence ID" value="AEA45998.1"/>
    <property type="molecule type" value="Genomic_DNA"/>
</dbReference>
<evidence type="ECO:0000313" key="4">
    <source>
        <dbReference type="EMBL" id="AEA45998.1"/>
    </source>
</evidence>
<proteinExistence type="predicted"/>
<reference evidence="5" key="2">
    <citation type="submission" date="2011-02" db="EMBL/GenBank/DDBJ databases">
        <title>The complete genome of Fluviicola taffensis DSM 16823.</title>
        <authorList>
            <consortium name="US DOE Joint Genome Institute (JGI-PGF)"/>
            <person name="Lucas S."/>
            <person name="Copeland A."/>
            <person name="Lapidus A."/>
            <person name="Bruce D."/>
            <person name="Goodwin L."/>
            <person name="Pitluck S."/>
            <person name="Kyrpides N."/>
            <person name="Mavromatis K."/>
            <person name="Ivanova N."/>
            <person name="Mikhailova N."/>
            <person name="Pagani I."/>
            <person name="Chertkov O."/>
            <person name="Detter J.C."/>
            <person name="Han C."/>
            <person name="Tapia R."/>
            <person name="Land M."/>
            <person name="Hauser L."/>
            <person name="Markowitz V."/>
            <person name="Cheng J.-F."/>
            <person name="Hugenholtz P."/>
            <person name="Woyke T."/>
            <person name="Wu D."/>
            <person name="Tindall B."/>
            <person name="Pomrenke H.G."/>
            <person name="Brambilla E."/>
            <person name="Klenk H.-P."/>
            <person name="Eisen J.A."/>
        </authorList>
    </citation>
    <scope>NUCLEOTIDE SEQUENCE [LARGE SCALE GENOMIC DNA]</scope>
    <source>
        <strain evidence="5">DSM 16823 / RW262 / RW262</strain>
    </source>
</reference>
<accession>F2IIN6</accession>
<dbReference type="Proteomes" id="UP000007463">
    <property type="component" value="Chromosome"/>
</dbReference>
<dbReference type="OrthoDB" id="9771846at2"/>
<organism evidence="4 5">
    <name type="scientific">Fluviicola taffensis (strain DSM 16823 / NCIMB 13979 / RW262)</name>
    <dbReference type="NCBI Taxonomy" id="755732"/>
    <lineage>
        <taxon>Bacteria</taxon>
        <taxon>Pseudomonadati</taxon>
        <taxon>Bacteroidota</taxon>
        <taxon>Flavobacteriia</taxon>
        <taxon>Flavobacteriales</taxon>
        <taxon>Crocinitomicaceae</taxon>
        <taxon>Fluviicola</taxon>
    </lineage>
</organism>
<gene>
    <name evidence="4" type="ordered locus">Fluta_4036</name>
</gene>
<evidence type="ECO:0000256" key="1">
    <source>
        <dbReference type="ARBA" id="ARBA00022676"/>
    </source>
</evidence>